<dbReference type="Pfam" id="PF00176">
    <property type="entry name" value="SNF2-rel_dom"/>
    <property type="match status" value="1"/>
</dbReference>
<dbReference type="PANTHER" id="PTHR10799">
    <property type="entry name" value="SNF2/RAD54 HELICASE FAMILY"/>
    <property type="match status" value="1"/>
</dbReference>
<comment type="caution">
    <text evidence="2">The sequence shown here is derived from an EMBL/GenBank/DDBJ whole genome shotgun (WGS) entry which is preliminary data.</text>
</comment>
<protein>
    <recommendedName>
        <fullName evidence="1">SNF2 N-terminal domain-containing protein</fullName>
    </recommendedName>
</protein>
<evidence type="ECO:0000313" key="2">
    <source>
        <dbReference type="EMBL" id="GAG79803.1"/>
    </source>
</evidence>
<dbReference type="AlphaFoldDB" id="X1B6L3"/>
<dbReference type="GO" id="GO:0005524">
    <property type="term" value="F:ATP binding"/>
    <property type="evidence" value="ECO:0007669"/>
    <property type="project" value="InterPro"/>
</dbReference>
<feature type="domain" description="SNF2 N-terminal" evidence="1">
    <location>
        <begin position="1"/>
        <end position="43"/>
    </location>
</feature>
<organism evidence="2">
    <name type="scientific">marine sediment metagenome</name>
    <dbReference type="NCBI Taxonomy" id="412755"/>
    <lineage>
        <taxon>unclassified sequences</taxon>
        <taxon>metagenomes</taxon>
        <taxon>ecological metagenomes</taxon>
    </lineage>
</organism>
<sequence length="45" mass="5035">NWLISLWTKGISGILADEMGLGKTLQSISMLAYLKHFHKNNGPHL</sequence>
<feature type="non-terminal residue" evidence="2">
    <location>
        <position position="1"/>
    </location>
</feature>
<proteinExistence type="predicted"/>
<accession>X1B6L3</accession>
<feature type="non-terminal residue" evidence="2">
    <location>
        <position position="45"/>
    </location>
</feature>
<dbReference type="Gene3D" id="3.40.50.10810">
    <property type="entry name" value="Tandem AAA-ATPase domain"/>
    <property type="match status" value="1"/>
</dbReference>
<evidence type="ECO:0000259" key="1">
    <source>
        <dbReference type="Pfam" id="PF00176"/>
    </source>
</evidence>
<dbReference type="SUPFAM" id="SSF52540">
    <property type="entry name" value="P-loop containing nucleoside triphosphate hydrolases"/>
    <property type="match status" value="1"/>
</dbReference>
<reference evidence="2" key="1">
    <citation type="journal article" date="2014" name="Front. Microbiol.">
        <title>High frequency of phylogenetically diverse reductive dehalogenase-homologous genes in deep subseafloor sedimentary metagenomes.</title>
        <authorList>
            <person name="Kawai M."/>
            <person name="Futagami T."/>
            <person name="Toyoda A."/>
            <person name="Takaki Y."/>
            <person name="Nishi S."/>
            <person name="Hori S."/>
            <person name="Arai W."/>
            <person name="Tsubouchi T."/>
            <person name="Morono Y."/>
            <person name="Uchiyama I."/>
            <person name="Ito T."/>
            <person name="Fujiyama A."/>
            <person name="Inagaki F."/>
            <person name="Takami H."/>
        </authorList>
    </citation>
    <scope>NUCLEOTIDE SEQUENCE</scope>
    <source>
        <strain evidence="2">Expedition CK06-06</strain>
    </source>
</reference>
<name>X1B6L3_9ZZZZ</name>
<dbReference type="EMBL" id="BART01015052">
    <property type="protein sequence ID" value="GAG79803.1"/>
    <property type="molecule type" value="Genomic_DNA"/>
</dbReference>
<dbReference type="InterPro" id="IPR027417">
    <property type="entry name" value="P-loop_NTPase"/>
</dbReference>
<dbReference type="InterPro" id="IPR038718">
    <property type="entry name" value="SNF2-like_sf"/>
</dbReference>
<dbReference type="InterPro" id="IPR000330">
    <property type="entry name" value="SNF2_N"/>
</dbReference>
<gene>
    <name evidence="2" type="ORF">S01H4_29427</name>
</gene>